<organism evidence="1 2">
    <name type="scientific">Cucumis sativus</name>
    <name type="common">Cucumber</name>
    <dbReference type="NCBI Taxonomy" id="3659"/>
    <lineage>
        <taxon>Eukaryota</taxon>
        <taxon>Viridiplantae</taxon>
        <taxon>Streptophyta</taxon>
        <taxon>Embryophyta</taxon>
        <taxon>Tracheophyta</taxon>
        <taxon>Spermatophyta</taxon>
        <taxon>Magnoliopsida</taxon>
        <taxon>eudicotyledons</taxon>
        <taxon>Gunneridae</taxon>
        <taxon>Pentapetalae</taxon>
        <taxon>rosids</taxon>
        <taxon>fabids</taxon>
        <taxon>Cucurbitales</taxon>
        <taxon>Cucurbitaceae</taxon>
        <taxon>Benincaseae</taxon>
        <taxon>Cucumis</taxon>
    </lineage>
</organism>
<gene>
    <name evidence="1" type="ORF">Csa_5G420860</name>
</gene>
<dbReference type="AlphaFoldDB" id="A0A0A0KQC1"/>
<dbReference type="EMBL" id="CM002926">
    <property type="protein sequence ID" value="KGN51054.1"/>
    <property type="molecule type" value="Genomic_DNA"/>
</dbReference>
<dbReference type="Proteomes" id="UP000029981">
    <property type="component" value="Chromosome 5"/>
</dbReference>
<accession>A0A0A0KQC1</accession>
<protein>
    <submittedName>
        <fullName evidence="1">Uncharacterized protein</fullName>
    </submittedName>
</protein>
<proteinExistence type="predicted"/>
<evidence type="ECO:0000313" key="2">
    <source>
        <dbReference type="Proteomes" id="UP000029981"/>
    </source>
</evidence>
<reference evidence="1 2" key="2">
    <citation type="journal article" date="2009" name="PLoS ONE">
        <title>An integrated genetic and cytogenetic map of the cucumber genome.</title>
        <authorList>
            <person name="Ren Y."/>
            <person name="Zhang Z."/>
            <person name="Liu J."/>
            <person name="Staub J.E."/>
            <person name="Han Y."/>
            <person name="Cheng Z."/>
            <person name="Li X."/>
            <person name="Lu J."/>
            <person name="Miao H."/>
            <person name="Kang H."/>
            <person name="Xie B."/>
            <person name="Gu X."/>
            <person name="Wang X."/>
            <person name="Du Y."/>
            <person name="Jin W."/>
            <person name="Huang S."/>
        </authorList>
    </citation>
    <scope>NUCLEOTIDE SEQUENCE [LARGE SCALE GENOMIC DNA]</scope>
    <source>
        <strain evidence="2">cv. 9930</strain>
    </source>
</reference>
<name>A0A0A0KQC1_CUCSA</name>
<evidence type="ECO:0000313" key="1">
    <source>
        <dbReference type="EMBL" id="KGN51054.1"/>
    </source>
</evidence>
<sequence>MQIGFTCMVKRGEGRAYRFSSNERRLARDFIKVMLARKAARKAITMRLDCEWKRGFSWRLEVERKKTGSSSMSVQGPMMRLAIGRRCTNGRRRGFAVAVLGFERRRKRRGVFEGKEENKCLIKIKIMKRNFKKKEIQEEKKWTKQEKLGLKTTISFIWRPPFRLT</sequence>
<dbReference type="Gramene" id="KGN51054">
    <property type="protein sequence ID" value="KGN51054"/>
    <property type="gene ID" value="Csa_5G420860"/>
</dbReference>
<reference evidence="1 2" key="4">
    <citation type="journal article" date="2011" name="BMC Genomics">
        <title>RNA-Seq improves annotation of protein-coding genes in the cucumber genome.</title>
        <authorList>
            <person name="Li Z."/>
            <person name="Zhang Z."/>
            <person name="Yan P."/>
            <person name="Huang S."/>
            <person name="Fei Z."/>
            <person name="Lin K."/>
        </authorList>
    </citation>
    <scope>NUCLEOTIDE SEQUENCE [LARGE SCALE GENOMIC DNA]</scope>
    <source>
        <strain evidence="2">cv. 9930</strain>
    </source>
</reference>
<keyword evidence="2" id="KW-1185">Reference proteome</keyword>
<reference evidence="1 2" key="1">
    <citation type="journal article" date="2009" name="Nat. Genet.">
        <title>The genome of the cucumber, Cucumis sativus L.</title>
        <authorList>
            <person name="Huang S."/>
            <person name="Li R."/>
            <person name="Zhang Z."/>
            <person name="Li L."/>
            <person name="Gu X."/>
            <person name="Fan W."/>
            <person name="Lucas W.J."/>
            <person name="Wang X."/>
            <person name="Xie B."/>
            <person name="Ni P."/>
            <person name="Ren Y."/>
            <person name="Zhu H."/>
            <person name="Li J."/>
            <person name="Lin K."/>
            <person name="Jin W."/>
            <person name="Fei Z."/>
            <person name="Li G."/>
            <person name="Staub J."/>
            <person name="Kilian A."/>
            <person name="van der Vossen E.A."/>
            <person name="Wu Y."/>
            <person name="Guo J."/>
            <person name="He J."/>
            <person name="Jia Z."/>
            <person name="Ren Y."/>
            <person name="Tian G."/>
            <person name="Lu Y."/>
            <person name="Ruan J."/>
            <person name="Qian W."/>
            <person name="Wang M."/>
            <person name="Huang Q."/>
            <person name="Li B."/>
            <person name="Xuan Z."/>
            <person name="Cao J."/>
            <person name="Asan"/>
            <person name="Wu Z."/>
            <person name="Zhang J."/>
            <person name="Cai Q."/>
            <person name="Bai Y."/>
            <person name="Zhao B."/>
            <person name="Han Y."/>
            <person name="Li Y."/>
            <person name="Li X."/>
            <person name="Wang S."/>
            <person name="Shi Q."/>
            <person name="Liu S."/>
            <person name="Cho W.K."/>
            <person name="Kim J.Y."/>
            <person name="Xu Y."/>
            <person name="Heller-Uszynska K."/>
            <person name="Miao H."/>
            <person name="Cheng Z."/>
            <person name="Zhang S."/>
            <person name="Wu J."/>
            <person name="Yang Y."/>
            <person name="Kang H."/>
            <person name="Li M."/>
            <person name="Liang H."/>
            <person name="Ren X."/>
            <person name="Shi Z."/>
            <person name="Wen M."/>
            <person name="Jian M."/>
            <person name="Yang H."/>
            <person name="Zhang G."/>
            <person name="Yang Z."/>
            <person name="Chen R."/>
            <person name="Liu S."/>
            <person name="Li J."/>
            <person name="Ma L."/>
            <person name="Liu H."/>
            <person name="Zhou Y."/>
            <person name="Zhao J."/>
            <person name="Fang X."/>
            <person name="Li G."/>
            <person name="Fang L."/>
            <person name="Li Y."/>
            <person name="Liu D."/>
            <person name="Zheng H."/>
            <person name="Zhang Y."/>
            <person name="Qin N."/>
            <person name="Li Z."/>
            <person name="Yang G."/>
            <person name="Yang S."/>
            <person name="Bolund L."/>
            <person name="Kristiansen K."/>
            <person name="Zheng H."/>
            <person name="Li S."/>
            <person name="Zhang X."/>
            <person name="Yang H."/>
            <person name="Wang J."/>
            <person name="Sun R."/>
            <person name="Zhang B."/>
            <person name="Jiang S."/>
            <person name="Wang J."/>
            <person name="Du Y."/>
            <person name="Li S."/>
        </authorList>
    </citation>
    <scope>NUCLEOTIDE SEQUENCE [LARGE SCALE GENOMIC DNA]</scope>
    <source>
        <strain evidence="2">cv. 9930</strain>
    </source>
</reference>
<reference evidence="1 2" key="3">
    <citation type="journal article" date="2010" name="BMC Genomics">
        <title>Transcriptome sequencing and comparative analysis of cucumber flowers with different sex types.</title>
        <authorList>
            <person name="Guo S."/>
            <person name="Zheng Y."/>
            <person name="Joung J.G."/>
            <person name="Liu S."/>
            <person name="Zhang Z."/>
            <person name="Crasta O.R."/>
            <person name="Sobral B.W."/>
            <person name="Xu Y."/>
            <person name="Huang S."/>
            <person name="Fei Z."/>
        </authorList>
    </citation>
    <scope>NUCLEOTIDE SEQUENCE [LARGE SCALE GENOMIC DNA]</scope>
    <source>
        <strain evidence="2">cv. 9930</strain>
    </source>
</reference>